<accession>A0A8J6P4D0</accession>
<comment type="caution">
    <text evidence="6">The sequence shown here is derived from an EMBL/GenBank/DDBJ whole genome shotgun (WGS) entry which is preliminary data.</text>
</comment>
<reference evidence="6 7" key="1">
    <citation type="submission" date="2020-08" db="EMBL/GenBank/DDBJ databases">
        <title>Bridging the membrane lipid divide: bacteria of the FCB group superphylum have the potential to synthesize archaeal ether lipids.</title>
        <authorList>
            <person name="Villanueva L."/>
            <person name="Von Meijenfeldt F.A.B."/>
            <person name="Westbye A.B."/>
            <person name="Yadav S."/>
            <person name="Hopmans E.C."/>
            <person name="Dutilh B.E."/>
            <person name="Sinninghe Damste J.S."/>
        </authorList>
    </citation>
    <scope>NUCLEOTIDE SEQUENCE [LARGE SCALE GENOMIC DNA]</scope>
    <source>
        <strain evidence="6">NIOZ-UU17</strain>
    </source>
</reference>
<dbReference type="InterPro" id="IPR013149">
    <property type="entry name" value="ADH-like_C"/>
</dbReference>
<name>A0A8J6P4D0_9BACT</name>
<evidence type="ECO:0000256" key="4">
    <source>
        <dbReference type="RuleBase" id="RU361277"/>
    </source>
</evidence>
<dbReference type="GO" id="GO:0008270">
    <property type="term" value="F:zinc ion binding"/>
    <property type="evidence" value="ECO:0007669"/>
    <property type="project" value="InterPro"/>
</dbReference>
<keyword evidence="3" id="KW-0560">Oxidoreductase</keyword>
<dbReference type="SMART" id="SM00829">
    <property type="entry name" value="PKS_ER"/>
    <property type="match status" value="1"/>
</dbReference>
<dbReference type="InterPro" id="IPR050129">
    <property type="entry name" value="Zn_alcohol_dh"/>
</dbReference>
<evidence type="ECO:0000313" key="7">
    <source>
        <dbReference type="Proteomes" id="UP000605201"/>
    </source>
</evidence>
<dbReference type="InterPro" id="IPR020843">
    <property type="entry name" value="ER"/>
</dbReference>
<comment type="cofactor">
    <cofactor evidence="4">
        <name>Zn(2+)</name>
        <dbReference type="ChEBI" id="CHEBI:29105"/>
    </cofactor>
</comment>
<dbReference type="PANTHER" id="PTHR43401">
    <property type="entry name" value="L-THREONINE 3-DEHYDROGENASE"/>
    <property type="match status" value="1"/>
</dbReference>
<comment type="similarity">
    <text evidence="4">Belongs to the zinc-containing alcohol dehydrogenase family.</text>
</comment>
<dbReference type="PROSITE" id="PS00059">
    <property type="entry name" value="ADH_ZINC"/>
    <property type="match status" value="1"/>
</dbReference>
<feature type="domain" description="Enoyl reductase (ER)" evidence="5">
    <location>
        <begin position="15"/>
        <end position="347"/>
    </location>
</feature>
<dbReference type="GO" id="GO:0016616">
    <property type="term" value="F:oxidoreductase activity, acting on the CH-OH group of donors, NAD or NADP as acceptor"/>
    <property type="evidence" value="ECO:0007669"/>
    <property type="project" value="UniProtKB-ARBA"/>
</dbReference>
<dbReference type="InterPro" id="IPR011032">
    <property type="entry name" value="GroES-like_sf"/>
</dbReference>
<dbReference type="Gene3D" id="3.40.50.720">
    <property type="entry name" value="NAD(P)-binding Rossmann-like Domain"/>
    <property type="match status" value="1"/>
</dbReference>
<dbReference type="SUPFAM" id="SSF51735">
    <property type="entry name" value="NAD(P)-binding Rossmann-fold domains"/>
    <property type="match status" value="1"/>
</dbReference>
<evidence type="ECO:0000256" key="2">
    <source>
        <dbReference type="ARBA" id="ARBA00022833"/>
    </source>
</evidence>
<dbReference type="PANTHER" id="PTHR43401:SF2">
    <property type="entry name" value="L-THREONINE 3-DEHYDROGENASE"/>
    <property type="match status" value="1"/>
</dbReference>
<dbReference type="EMBL" id="JACNIG010000440">
    <property type="protein sequence ID" value="MBC8434433.1"/>
    <property type="molecule type" value="Genomic_DNA"/>
</dbReference>
<keyword evidence="2 4" id="KW-0862">Zinc</keyword>
<proteinExistence type="inferred from homology"/>
<dbReference type="CDD" id="cd08254">
    <property type="entry name" value="hydroxyacyl_CoA_DH"/>
    <property type="match status" value="1"/>
</dbReference>
<dbReference type="InterPro" id="IPR013154">
    <property type="entry name" value="ADH-like_N"/>
</dbReference>
<evidence type="ECO:0000256" key="3">
    <source>
        <dbReference type="ARBA" id="ARBA00023002"/>
    </source>
</evidence>
<sequence>MSEEKMMAARLHEAKRPLQIDEIDIPSPGPGEALIEMKACGICATDVHTALDGTIPTAYTPITLGHEPSGVIKELGDGVRGWKQGDRVAIYPQITCGTCPQCREGRDGICINTRVLGMHRDGAFADYIVIPVKNLVGIPDNVSFMEAAIMTDAGATPFHAVTKRGRVKPGETVAIFGCGGLGMNAVQFCKLAGAARIIAVDTSDYALERALKVGADITVNAGVEKPYKEVIAANGGYGVDVAFEFVGANAVIDQTVRSLRRGGRAVAVGIGPEPIKTIPPFFFVYNDLALIGSFGSDIGDLEKLMGLATSGKLDLTESVSSVITLNDINQGISDLEKKVGNPVRIVVSME</sequence>
<gene>
    <name evidence="6" type="ORF">H8D96_21200</name>
</gene>
<dbReference type="Pfam" id="PF08240">
    <property type="entry name" value="ADH_N"/>
    <property type="match status" value="1"/>
</dbReference>
<dbReference type="Gene3D" id="3.90.180.10">
    <property type="entry name" value="Medium-chain alcohol dehydrogenases, catalytic domain"/>
    <property type="match status" value="1"/>
</dbReference>
<dbReference type="InterPro" id="IPR036291">
    <property type="entry name" value="NAD(P)-bd_dom_sf"/>
</dbReference>
<dbReference type="InterPro" id="IPR002328">
    <property type="entry name" value="ADH_Zn_CS"/>
</dbReference>
<keyword evidence="1 4" id="KW-0479">Metal-binding</keyword>
<dbReference type="Pfam" id="PF00107">
    <property type="entry name" value="ADH_zinc_N"/>
    <property type="match status" value="1"/>
</dbReference>
<dbReference type="Proteomes" id="UP000605201">
    <property type="component" value="Unassembled WGS sequence"/>
</dbReference>
<dbReference type="AlphaFoldDB" id="A0A8J6P4D0"/>
<dbReference type="SUPFAM" id="SSF50129">
    <property type="entry name" value="GroES-like"/>
    <property type="match status" value="1"/>
</dbReference>
<evidence type="ECO:0000259" key="5">
    <source>
        <dbReference type="SMART" id="SM00829"/>
    </source>
</evidence>
<evidence type="ECO:0000313" key="6">
    <source>
        <dbReference type="EMBL" id="MBC8434433.1"/>
    </source>
</evidence>
<evidence type="ECO:0000256" key="1">
    <source>
        <dbReference type="ARBA" id="ARBA00022723"/>
    </source>
</evidence>
<organism evidence="6 7">
    <name type="scientific">Candidatus Desulfatibia vada</name>
    <dbReference type="NCBI Taxonomy" id="2841696"/>
    <lineage>
        <taxon>Bacteria</taxon>
        <taxon>Pseudomonadati</taxon>
        <taxon>Thermodesulfobacteriota</taxon>
        <taxon>Desulfobacteria</taxon>
        <taxon>Desulfobacterales</taxon>
        <taxon>Desulfobacterales incertae sedis</taxon>
        <taxon>Candidatus Desulfatibia</taxon>
    </lineage>
</organism>
<protein>
    <submittedName>
        <fullName evidence="6">Zinc-binding dehydrogenase</fullName>
    </submittedName>
</protein>